<dbReference type="Proteomes" id="UP000005203">
    <property type="component" value="Linkage group LG13"/>
</dbReference>
<dbReference type="AlphaFoldDB" id="A0A7M7MSN5"/>
<protein>
    <submittedName>
        <fullName evidence="11">Venom serine protease 34 isoform X1</fullName>
    </submittedName>
</protein>
<dbReference type="PROSITE" id="PS50240">
    <property type="entry name" value="TRYPSIN_DOM"/>
    <property type="match status" value="1"/>
</dbReference>
<evidence type="ECO:0000313" key="9">
    <source>
        <dbReference type="EnsemblMetazoa" id="XP_026300310"/>
    </source>
</evidence>
<organism evidence="9">
    <name type="scientific">Apis mellifera</name>
    <name type="common">Honeybee</name>
    <dbReference type="NCBI Taxonomy" id="7460"/>
    <lineage>
        <taxon>Eukaryota</taxon>
        <taxon>Metazoa</taxon>
        <taxon>Ecdysozoa</taxon>
        <taxon>Arthropoda</taxon>
        <taxon>Hexapoda</taxon>
        <taxon>Insecta</taxon>
        <taxon>Pterygota</taxon>
        <taxon>Neoptera</taxon>
        <taxon>Endopterygota</taxon>
        <taxon>Hymenoptera</taxon>
        <taxon>Apocrita</taxon>
        <taxon>Aculeata</taxon>
        <taxon>Apoidea</taxon>
        <taxon>Anthophila</taxon>
        <taxon>Apidae</taxon>
        <taxon>Apis</taxon>
    </lineage>
</organism>
<dbReference type="InterPro" id="IPR001254">
    <property type="entry name" value="Trypsin_dom"/>
</dbReference>
<gene>
    <name evidence="9" type="primary">406095</name>
    <name evidence="11" type="synonym">SP34</name>
</gene>
<accession>A0A8B8H8H3</accession>
<dbReference type="SMART" id="SM00020">
    <property type="entry name" value="Tryp_SPc"/>
    <property type="match status" value="1"/>
</dbReference>
<dbReference type="FunFam" id="2.40.10.10:FF:000015">
    <property type="entry name" value="Atrial natriuretic peptide-converting enzyme"/>
    <property type="match status" value="1"/>
</dbReference>
<evidence type="ECO:0000256" key="6">
    <source>
        <dbReference type="ARBA" id="ARBA00023157"/>
    </source>
</evidence>
<dbReference type="CDD" id="cd00041">
    <property type="entry name" value="CUB"/>
    <property type="match status" value="1"/>
</dbReference>
<dbReference type="Gene3D" id="2.40.10.10">
    <property type="entry name" value="Trypsin-like serine proteases"/>
    <property type="match status" value="1"/>
</dbReference>
<evidence type="ECO:0000259" key="8">
    <source>
        <dbReference type="PROSITE" id="PS50240"/>
    </source>
</evidence>
<evidence type="ECO:0000256" key="5">
    <source>
        <dbReference type="ARBA" id="ARBA00022825"/>
    </source>
</evidence>
<dbReference type="RefSeq" id="XP_026300310.1">
    <property type="nucleotide sequence ID" value="XM_026444525.1"/>
</dbReference>
<dbReference type="EnsemblMetazoa" id="XM_026444525">
    <property type="protein sequence ID" value="XP_026300310"/>
    <property type="gene ID" value="GeneID_406095"/>
</dbReference>
<evidence type="ECO:0000313" key="10">
    <source>
        <dbReference type="Proteomes" id="UP000005203"/>
    </source>
</evidence>
<dbReference type="PANTHER" id="PTHR24256">
    <property type="entry name" value="TRYPTASE-RELATED"/>
    <property type="match status" value="1"/>
</dbReference>
<keyword evidence="5" id="KW-0720">Serine protease</keyword>
<feature type="domain" description="Peptidase S1" evidence="8">
    <location>
        <begin position="131"/>
        <end position="367"/>
    </location>
</feature>
<name>A0A7M7MSN5_APIME</name>
<dbReference type="GO" id="GO:0005576">
    <property type="term" value="C:extracellular region"/>
    <property type="evidence" value="ECO:0007669"/>
    <property type="project" value="UniProtKB-SubCell"/>
</dbReference>
<keyword evidence="6" id="KW-1015">Disulfide bond</keyword>
<comment type="similarity">
    <text evidence="7">Belongs to the peptidase S1 family. CLIP subfamily.</text>
</comment>
<dbReference type="InterPro" id="IPR043504">
    <property type="entry name" value="Peptidase_S1_PA_chymotrypsin"/>
</dbReference>
<proteinExistence type="inferred from homology"/>
<dbReference type="InterPro" id="IPR018114">
    <property type="entry name" value="TRYPSIN_HIS"/>
</dbReference>
<keyword evidence="3 11" id="KW-0645">Protease</keyword>
<dbReference type="Pfam" id="PF00431">
    <property type="entry name" value="CUB"/>
    <property type="match status" value="1"/>
</dbReference>
<dbReference type="SUPFAM" id="SSF49854">
    <property type="entry name" value="Spermadhesin, CUB domain"/>
    <property type="match status" value="1"/>
</dbReference>
<dbReference type="InterPro" id="IPR001314">
    <property type="entry name" value="Peptidase_S1A"/>
</dbReference>
<sequence>MFSMTQVNKEECDYYQNLNLGEIYYIYNPRYPLPYSGSKCTWTITSYHRINLKCSLVEFSENKNCNAGSLTVKKNFANKYCGNITLNIESTSNKMTVILTPPGRFFCEVRPIKRVKDSTNCNCGWKNPSRIVGGTNTGINEFPMMAGIKRTYEPGMICGATIISKRYVLTAAHCIIDENTTKLAIVVGEHDWSSKTETNATVLHSINKVIIHPKYDIIEKDDWQINDIALLKTEKDIKFGDKVGPACLPFQHFLDSFAGSDVTVLGWGHTSFNGMLSHILQKTTLNMLTQVECYKYYGNIMVNAMCAYAKGKDACQMDSGGPVLWQNPRTKRLVNIGIISWGAECGKYPNGNTKVGSYIDWIVSQTPDAEYCVIE</sequence>
<evidence type="ECO:0000313" key="11">
    <source>
        <dbReference type="RefSeq" id="XP_026300310.1"/>
    </source>
</evidence>
<evidence type="ECO:0000256" key="1">
    <source>
        <dbReference type="ARBA" id="ARBA00004613"/>
    </source>
</evidence>
<accession>A0A7M7MSN5</accession>
<dbReference type="PRINTS" id="PR00722">
    <property type="entry name" value="CHYMOTRYPSIN"/>
</dbReference>
<evidence type="ECO:0000256" key="2">
    <source>
        <dbReference type="ARBA" id="ARBA00022525"/>
    </source>
</evidence>
<reference evidence="11" key="2">
    <citation type="submission" date="2025-04" db="UniProtKB">
        <authorList>
            <consortium name="RefSeq"/>
        </authorList>
    </citation>
    <scope>IDENTIFICATION</scope>
    <source>
        <strain evidence="11">DH4</strain>
        <tissue evidence="11">Whole body</tissue>
    </source>
</reference>
<dbReference type="InterPro" id="IPR000859">
    <property type="entry name" value="CUB_dom"/>
</dbReference>
<evidence type="ECO:0000256" key="7">
    <source>
        <dbReference type="ARBA" id="ARBA00024195"/>
    </source>
</evidence>
<keyword evidence="2" id="KW-0964">Secreted</keyword>
<comment type="subcellular location">
    <subcellularLocation>
        <location evidence="1">Secreted</location>
    </subcellularLocation>
</comment>
<dbReference type="InterPro" id="IPR051487">
    <property type="entry name" value="Ser/Thr_Proteases_Immune/Dev"/>
</dbReference>
<dbReference type="GO" id="GO:0004252">
    <property type="term" value="F:serine-type endopeptidase activity"/>
    <property type="evidence" value="ECO:0007669"/>
    <property type="project" value="InterPro"/>
</dbReference>
<dbReference type="PROSITE" id="PS00134">
    <property type="entry name" value="TRYPSIN_HIS"/>
    <property type="match status" value="1"/>
</dbReference>
<dbReference type="CDD" id="cd00190">
    <property type="entry name" value="Tryp_SPc"/>
    <property type="match status" value="1"/>
</dbReference>
<keyword evidence="10" id="KW-1185">Reference proteome</keyword>
<dbReference type="InterPro" id="IPR009003">
    <property type="entry name" value="Peptidase_S1_PA"/>
</dbReference>
<evidence type="ECO:0000256" key="4">
    <source>
        <dbReference type="ARBA" id="ARBA00022801"/>
    </source>
</evidence>
<dbReference type="Gene3D" id="2.60.120.290">
    <property type="entry name" value="Spermadhesin, CUB domain"/>
    <property type="match status" value="1"/>
</dbReference>
<dbReference type="SUPFAM" id="SSF50494">
    <property type="entry name" value="Trypsin-like serine proteases"/>
    <property type="match status" value="1"/>
</dbReference>
<dbReference type="Pfam" id="PF00089">
    <property type="entry name" value="Trypsin"/>
    <property type="match status" value="1"/>
</dbReference>
<keyword evidence="4" id="KW-0378">Hydrolase</keyword>
<dbReference type="OMA" id="WQINDIA"/>
<dbReference type="GO" id="GO:0006508">
    <property type="term" value="P:proteolysis"/>
    <property type="evidence" value="ECO:0007669"/>
    <property type="project" value="UniProtKB-KW"/>
</dbReference>
<evidence type="ECO:0000256" key="3">
    <source>
        <dbReference type="ARBA" id="ARBA00022670"/>
    </source>
</evidence>
<dbReference type="InterPro" id="IPR035914">
    <property type="entry name" value="Sperma_CUB_dom_sf"/>
</dbReference>
<reference evidence="9" key="1">
    <citation type="submission" date="2021-01" db="UniProtKB">
        <authorList>
            <consortium name="EnsemblMetazoa"/>
        </authorList>
    </citation>
    <scope>IDENTIFICATION</scope>
    <source>
        <strain evidence="9">DH4</strain>
    </source>
</reference>